<dbReference type="GO" id="GO:0042545">
    <property type="term" value="P:cell wall modification"/>
    <property type="evidence" value="ECO:0007669"/>
    <property type="project" value="InterPro"/>
</dbReference>
<dbReference type="PANTHER" id="PTHR31707">
    <property type="entry name" value="PECTINESTERASE"/>
    <property type="match status" value="1"/>
</dbReference>
<evidence type="ECO:0000256" key="2">
    <source>
        <dbReference type="ARBA" id="ARBA00022801"/>
    </source>
</evidence>
<evidence type="ECO:0000313" key="7">
    <source>
        <dbReference type="Proteomes" id="UP000825729"/>
    </source>
</evidence>
<evidence type="ECO:0000256" key="1">
    <source>
        <dbReference type="ARBA" id="ARBA00005184"/>
    </source>
</evidence>
<keyword evidence="4" id="KW-1133">Transmembrane helix</keyword>
<dbReference type="AlphaFoldDB" id="A0AAV7E3D2"/>
<dbReference type="EMBL" id="JAINDJ010000007">
    <property type="protein sequence ID" value="KAG9442994.1"/>
    <property type="molecule type" value="Genomic_DNA"/>
</dbReference>
<keyword evidence="4" id="KW-0472">Membrane</keyword>
<sequence>MPYTRREKILDACIVITFVATVCTVILFALLLTVLRPRCPVQKILPSITVASDGSGDFTTVSAAVAAAPQQSRKYFGIAIKPGVYYEEVRVPKEKTRLAFIGGGMGITVISSNRSWANPLEDTATLDVKGNGFVAMDITFEHTGDPTTGYTVAVANDAEDTAFHHCTFKGIKGVLKASGFPQFYGKSNIYGAVDVIWGTGSAIFQSSAVYVDKPYFPGQEQVPRALTFQQRSSPSSKEGFVFQGCSIDAAPGTHQSGSPPVFLGRPGGAYSRVVFMQSYLGGLLSPTGTGWLFDSSLSPATTLYLKEYNNRGPGEGPVERRITTGEAAQFTVGSFIEGDKWLPKTYVEYTSGFL</sequence>
<dbReference type="InterPro" id="IPR012334">
    <property type="entry name" value="Pectin_lyas_fold"/>
</dbReference>
<dbReference type="GO" id="GO:0030599">
    <property type="term" value="F:pectinesterase activity"/>
    <property type="evidence" value="ECO:0007669"/>
    <property type="project" value="InterPro"/>
</dbReference>
<dbReference type="InterPro" id="IPR000070">
    <property type="entry name" value="Pectinesterase_cat"/>
</dbReference>
<gene>
    <name evidence="6" type="ORF">H6P81_018848</name>
</gene>
<dbReference type="Gene3D" id="2.160.20.10">
    <property type="entry name" value="Single-stranded right-handed beta-helix, Pectin lyase-like"/>
    <property type="match status" value="1"/>
</dbReference>
<keyword evidence="3" id="KW-0063">Aspartyl esterase</keyword>
<dbReference type="Proteomes" id="UP000825729">
    <property type="component" value="Unassembled WGS sequence"/>
</dbReference>
<keyword evidence="2" id="KW-0378">Hydrolase</keyword>
<name>A0AAV7E3D2_ARIFI</name>
<dbReference type="InterPro" id="IPR011050">
    <property type="entry name" value="Pectin_lyase_fold/virulence"/>
</dbReference>
<protein>
    <recommendedName>
        <fullName evidence="5">Pectinesterase catalytic domain-containing protein</fullName>
    </recommendedName>
</protein>
<dbReference type="SUPFAM" id="SSF51126">
    <property type="entry name" value="Pectin lyase-like"/>
    <property type="match status" value="1"/>
</dbReference>
<feature type="domain" description="Pectinesterase catalytic" evidence="5">
    <location>
        <begin position="48"/>
        <end position="339"/>
    </location>
</feature>
<proteinExistence type="predicted"/>
<evidence type="ECO:0000313" key="6">
    <source>
        <dbReference type="EMBL" id="KAG9442994.1"/>
    </source>
</evidence>
<evidence type="ECO:0000256" key="3">
    <source>
        <dbReference type="ARBA" id="ARBA00023085"/>
    </source>
</evidence>
<keyword evidence="7" id="KW-1185">Reference proteome</keyword>
<evidence type="ECO:0000259" key="5">
    <source>
        <dbReference type="Pfam" id="PF01095"/>
    </source>
</evidence>
<comment type="pathway">
    <text evidence="1">Glycan metabolism; pectin degradation; 2-dehydro-3-deoxy-D-gluconate from pectin: step 1/5.</text>
</comment>
<organism evidence="6 7">
    <name type="scientific">Aristolochia fimbriata</name>
    <name type="common">White veined hardy Dutchman's pipe vine</name>
    <dbReference type="NCBI Taxonomy" id="158543"/>
    <lineage>
        <taxon>Eukaryota</taxon>
        <taxon>Viridiplantae</taxon>
        <taxon>Streptophyta</taxon>
        <taxon>Embryophyta</taxon>
        <taxon>Tracheophyta</taxon>
        <taxon>Spermatophyta</taxon>
        <taxon>Magnoliopsida</taxon>
        <taxon>Magnoliidae</taxon>
        <taxon>Piperales</taxon>
        <taxon>Aristolochiaceae</taxon>
        <taxon>Aristolochia</taxon>
    </lineage>
</organism>
<comment type="caution">
    <text evidence="6">The sequence shown here is derived from an EMBL/GenBank/DDBJ whole genome shotgun (WGS) entry which is preliminary data.</text>
</comment>
<evidence type="ECO:0000256" key="4">
    <source>
        <dbReference type="SAM" id="Phobius"/>
    </source>
</evidence>
<reference evidence="6 7" key="1">
    <citation type="submission" date="2021-07" db="EMBL/GenBank/DDBJ databases">
        <title>The Aristolochia fimbriata genome: insights into angiosperm evolution, floral development and chemical biosynthesis.</title>
        <authorList>
            <person name="Jiao Y."/>
        </authorList>
    </citation>
    <scope>NUCLEOTIDE SEQUENCE [LARGE SCALE GENOMIC DNA]</scope>
    <source>
        <strain evidence="6">IBCAS-2021</strain>
        <tissue evidence="6">Leaf</tissue>
    </source>
</reference>
<feature type="transmembrane region" description="Helical" evidence="4">
    <location>
        <begin position="12"/>
        <end position="35"/>
    </location>
</feature>
<keyword evidence="4" id="KW-0812">Transmembrane</keyword>
<accession>A0AAV7E3D2</accession>
<dbReference type="Pfam" id="PF01095">
    <property type="entry name" value="Pectinesterase"/>
    <property type="match status" value="1"/>
</dbReference>